<dbReference type="EMBL" id="AGNL01048134">
    <property type="protein sequence ID" value="EJK45928.1"/>
    <property type="molecule type" value="Genomic_DNA"/>
</dbReference>
<evidence type="ECO:0000256" key="1">
    <source>
        <dbReference type="SAM" id="SignalP"/>
    </source>
</evidence>
<protein>
    <submittedName>
        <fullName evidence="2">Uncharacterized protein</fullName>
    </submittedName>
</protein>
<keyword evidence="1" id="KW-0732">Signal</keyword>
<evidence type="ECO:0000313" key="2">
    <source>
        <dbReference type="EMBL" id="EJK45928.1"/>
    </source>
</evidence>
<feature type="non-terminal residue" evidence="2">
    <location>
        <position position="1"/>
    </location>
</feature>
<keyword evidence="3" id="KW-1185">Reference proteome</keyword>
<name>K0R0X3_THAOC</name>
<gene>
    <name evidence="2" type="ORF">THAOC_35430</name>
</gene>
<sequence length="107" mass="11564">AKSANFGPFLYLALLLTTISYFEGVGEPLLNPATAVAENGSSQNRAMEHPRRPPSGGYSTARFANIQFLASSAAAKRQAFFARSVTIDLPSQRARVSERVTQASKFI</sequence>
<accession>K0R0X3</accession>
<feature type="signal peptide" evidence="1">
    <location>
        <begin position="1"/>
        <end position="24"/>
    </location>
</feature>
<reference evidence="2 3" key="1">
    <citation type="journal article" date="2012" name="Genome Biol.">
        <title>Genome and low-iron response of an oceanic diatom adapted to chronic iron limitation.</title>
        <authorList>
            <person name="Lommer M."/>
            <person name="Specht M."/>
            <person name="Roy A.S."/>
            <person name="Kraemer L."/>
            <person name="Andreson R."/>
            <person name="Gutowska M.A."/>
            <person name="Wolf J."/>
            <person name="Bergner S.V."/>
            <person name="Schilhabel M.B."/>
            <person name="Klostermeier U.C."/>
            <person name="Beiko R.G."/>
            <person name="Rosenstiel P."/>
            <person name="Hippler M."/>
            <person name="Laroche J."/>
        </authorList>
    </citation>
    <scope>NUCLEOTIDE SEQUENCE [LARGE SCALE GENOMIC DNA]</scope>
    <source>
        <strain evidence="2 3">CCMP1005</strain>
    </source>
</reference>
<organism evidence="2 3">
    <name type="scientific">Thalassiosira oceanica</name>
    <name type="common">Marine diatom</name>
    <dbReference type="NCBI Taxonomy" id="159749"/>
    <lineage>
        <taxon>Eukaryota</taxon>
        <taxon>Sar</taxon>
        <taxon>Stramenopiles</taxon>
        <taxon>Ochrophyta</taxon>
        <taxon>Bacillariophyta</taxon>
        <taxon>Coscinodiscophyceae</taxon>
        <taxon>Thalassiosirophycidae</taxon>
        <taxon>Thalassiosirales</taxon>
        <taxon>Thalassiosiraceae</taxon>
        <taxon>Thalassiosira</taxon>
    </lineage>
</organism>
<proteinExistence type="predicted"/>
<evidence type="ECO:0000313" key="3">
    <source>
        <dbReference type="Proteomes" id="UP000266841"/>
    </source>
</evidence>
<comment type="caution">
    <text evidence="2">The sequence shown here is derived from an EMBL/GenBank/DDBJ whole genome shotgun (WGS) entry which is preliminary data.</text>
</comment>
<dbReference type="AlphaFoldDB" id="K0R0X3"/>
<feature type="chain" id="PRO_5003838789" evidence="1">
    <location>
        <begin position="25"/>
        <end position="107"/>
    </location>
</feature>
<dbReference type="Proteomes" id="UP000266841">
    <property type="component" value="Unassembled WGS sequence"/>
</dbReference>